<dbReference type="AlphaFoldDB" id="A0A841GWW9"/>
<keyword evidence="3" id="KW-0645">Protease</keyword>
<dbReference type="InterPro" id="IPR041489">
    <property type="entry name" value="PDZ_6"/>
</dbReference>
<dbReference type="GO" id="GO:0006508">
    <property type="term" value="P:proteolysis"/>
    <property type="evidence" value="ECO:0007669"/>
    <property type="project" value="UniProtKB-KW"/>
</dbReference>
<dbReference type="RefSeq" id="WP_170031661.1">
    <property type="nucleotide sequence ID" value="NZ_JABDTL010000001.1"/>
</dbReference>
<feature type="chain" id="PRO_5032328005" evidence="1">
    <location>
        <begin position="23"/>
        <end position="146"/>
    </location>
</feature>
<evidence type="ECO:0000313" key="4">
    <source>
        <dbReference type="Proteomes" id="UP000582837"/>
    </source>
</evidence>
<comment type="caution">
    <text evidence="3">The sequence shown here is derived from an EMBL/GenBank/DDBJ whole genome shotgun (WGS) entry which is preliminary data.</text>
</comment>
<sequence>MRQITLLLGLAGALALPVAAHAQPGAPRTQTNGRAQPVPPRFGFAVGARMGPNNTPGYPYVHTVVPGSNAERAGIQVGDTILTINGRDARDGQLFPVREAGTRYLMRVRRGREEVELNFIFPVIPARTATPAAAAPPAQQASPHHD</sequence>
<protein>
    <submittedName>
        <fullName evidence="3">S1-C subfamily serine protease</fullName>
    </submittedName>
</protein>
<evidence type="ECO:0000259" key="2">
    <source>
        <dbReference type="PROSITE" id="PS50106"/>
    </source>
</evidence>
<dbReference type="Gene3D" id="2.30.42.10">
    <property type="match status" value="1"/>
</dbReference>
<keyword evidence="1" id="KW-0732">Signal</keyword>
<keyword evidence="3" id="KW-0378">Hydrolase</keyword>
<dbReference type="Pfam" id="PF17820">
    <property type="entry name" value="PDZ_6"/>
    <property type="match status" value="1"/>
</dbReference>
<accession>A0A841GWW9</accession>
<name>A0A841GWW9_9BACT</name>
<reference evidence="3 4" key="1">
    <citation type="submission" date="2020-08" db="EMBL/GenBank/DDBJ databases">
        <title>Genomic Encyclopedia of Type Strains, Phase IV (KMG-IV): sequencing the most valuable type-strain genomes for metagenomic binning, comparative biology and taxonomic classification.</title>
        <authorList>
            <person name="Goeker M."/>
        </authorList>
    </citation>
    <scope>NUCLEOTIDE SEQUENCE [LARGE SCALE GENOMIC DNA]</scope>
    <source>
        <strain evidence="3 4">DSM 29007</strain>
    </source>
</reference>
<organism evidence="3 4">
    <name type="scientific">Longimicrobium terrae</name>
    <dbReference type="NCBI Taxonomy" id="1639882"/>
    <lineage>
        <taxon>Bacteria</taxon>
        <taxon>Pseudomonadati</taxon>
        <taxon>Gemmatimonadota</taxon>
        <taxon>Longimicrobiia</taxon>
        <taxon>Longimicrobiales</taxon>
        <taxon>Longimicrobiaceae</taxon>
        <taxon>Longimicrobium</taxon>
    </lineage>
</organism>
<dbReference type="Proteomes" id="UP000582837">
    <property type="component" value="Unassembled WGS sequence"/>
</dbReference>
<evidence type="ECO:0000256" key="1">
    <source>
        <dbReference type="SAM" id="SignalP"/>
    </source>
</evidence>
<dbReference type="EMBL" id="JACHIA010000001">
    <property type="protein sequence ID" value="MBB6069006.1"/>
    <property type="molecule type" value="Genomic_DNA"/>
</dbReference>
<dbReference type="SMART" id="SM00228">
    <property type="entry name" value="PDZ"/>
    <property type="match status" value="1"/>
</dbReference>
<keyword evidence="4" id="KW-1185">Reference proteome</keyword>
<proteinExistence type="predicted"/>
<gene>
    <name evidence="3" type="ORF">HNQ61_000617</name>
</gene>
<feature type="domain" description="PDZ" evidence="2">
    <location>
        <begin position="42"/>
        <end position="112"/>
    </location>
</feature>
<dbReference type="InterPro" id="IPR036034">
    <property type="entry name" value="PDZ_sf"/>
</dbReference>
<dbReference type="GO" id="GO:0008233">
    <property type="term" value="F:peptidase activity"/>
    <property type="evidence" value="ECO:0007669"/>
    <property type="project" value="UniProtKB-KW"/>
</dbReference>
<dbReference type="PROSITE" id="PS50106">
    <property type="entry name" value="PDZ"/>
    <property type="match status" value="1"/>
</dbReference>
<feature type="signal peptide" evidence="1">
    <location>
        <begin position="1"/>
        <end position="22"/>
    </location>
</feature>
<dbReference type="InterPro" id="IPR001478">
    <property type="entry name" value="PDZ"/>
</dbReference>
<dbReference type="SUPFAM" id="SSF50156">
    <property type="entry name" value="PDZ domain-like"/>
    <property type="match status" value="1"/>
</dbReference>
<evidence type="ECO:0000313" key="3">
    <source>
        <dbReference type="EMBL" id="MBB6069006.1"/>
    </source>
</evidence>